<dbReference type="EMBL" id="JABWMH010000003">
    <property type="protein sequence ID" value="NVD28481.1"/>
    <property type="molecule type" value="Genomic_DNA"/>
</dbReference>
<gene>
    <name evidence="2" type="ORF">HUO14_11260</name>
</gene>
<evidence type="ECO:0008006" key="4">
    <source>
        <dbReference type="Google" id="ProtNLM"/>
    </source>
</evidence>
<keyword evidence="3" id="KW-1185">Reference proteome</keyword>
<evidence type="ECO:0000313" key="2">
    <source>
        <dbReference type="EMBL" id="NVD28481.1"/>
    </source>
</evidence>
<feature type="chain" id="PRO_5046876303" description="Lipoprotein" evidence="1">
    <location>
        <begin position="21"/>
        <end position="288"/>
    </location>
</feature>
<evidence type="ECO:0000256" key="1">
    <source>
        <dbReference type="SAM" id="SignalP"/>
    </source>
</evidence>
<dbReference type="PROSITE" id="PS51257">
    <property type="entry name" value="PROKAR_LIPOPROTEIN"/>
    <property type="match status" value="1"/>
</dbReference>
<comment type="caution">
    <text evidence="2">The sequence shown here is derived from an EMBL/GenBank/DDBJ whole genome shotgun (WGS) entry which is preliminary data.</text>
</comment>
<feature type="signal peptide" evidence="1">
    <location>
        <begin position="1"/>
        <end position="20"/>
    </location>
</feature>
<name>A0ABX2N4K0_9SPHN</name>
<dbReference type="Proteomes" id="UP000652427">
    <property type="component" value="Unassembled WGS sequence"/>
</dbReference>
<organism evidence="2 3">
    <name type="scientific">Parasphingorhabdus flavimaris</name>
    <dbReference type="NCBI Taxonomy" id="266812"/>
    <lineage>
        <taxon>Bacteria</taxon>
        <taxon>Pseudomonadati</taxon>
        <taxon>Pseudomonadota</taxon>
        <taxon>Alphaproteobacteria</taxon>
        <taxon>Sphingomonadales</taxon>
        <taxon>Sphingomonadaceae</taxon>
        <taxon>Parasphingorhabdus</taxon>
    </lineage>
</organism>
<protein>
    <recommendedName>
        <fullName evidence="4">Lipoprotein</fullName>
    </recommendedName>
</protein>
<reference evidence="2 3" key="1">
    <citation type="submission" date="2020-06" db="EMBL/GenBank/DDBJ databases">
        <authorList>
            <person name="Kim S.-J."/>
            <person name="Park S.-J."/>
        </authorList>
    </citation>
    <scope>NUCLEOTIDE SEQUENCE [LARGE SCALE GENOMIC DNA]</scope>
    <source>
        <strain evidence="2 3">SW-151</strain>
    </source>
</reference>
<sequence length="288" mass="30206">MKNPLLLAISTSMLAGCATASFSPPSTNLANVMETRGSNRSVSQSCKSFEKLSSGQPIPILETVDGARSLINNFILMYRCRAHSAANGRQIFEIPAFLTAVGTITATAFGAGSDVSVAGGSAAAVLNGAKGYYSPKQKADIFDSSLDALICIKMEAVGIDGFEIKKVQQEAAKQAKAAGNKGRSNGVEIGPETQYYDLISASLLSVERVLAQRLSAVGVYDPAGVVAEIKQLSEEIAEAESVPSVSAAQNKTQPMQLSASEKATATQTLVEIKSLRPKLQSCVVRAKL</sequence>
<accession>A0ABX2N4K0</accession>
<keyword evidence="1" id="KW-0732">Signal</keyword>
<dbReference type="RefSeq" id="WP_176279924.1">
    <property type="nucleotide sequence ID" value="NZ_JABWMH010000003.1"/>
</dbReference>
<evidence type="ECO:0000313" key="3">
    <source>
        <dbReference type="Proteomes" id="UP000652427"/>
    </source>
</evidence>
<proteinExistence type="predicted"/>